<dbReference type="InterPro" id="IPR036641">
    <property type="entry name" value="HPT_dom_sf"/>
</dbReference>
<reference evidence="4" key="1">
    <citation type="journal article" date="2024" name="Antonie Van Leeuwenhoek">
        <title>Bradyrhizobium ontarionense sp. nov., a novel bacterial symbiont isolated from Aeschynomene indica (Indian jointvetch), harbours photosynthesis, nitrogen fixation and nitrous oxide (N2O) reductase genes.</title>
        <authorList>
            <person name="Bromfield E.S.P."/>
            <person name="Cloutier S."/>
        </authorList>
    </citation>
    <scope>NUCLEOTIDE SEQUENCE</scope>
    <source>
        <strain evidence="4">A19</strain>
    </source>
</reference>
<accession>A0ABY3RLB6</accession>
<evidence type="ECO:0000256" key="1">
    <source>
        <dbReference type="ARBA" id="ARBA00023012"/>
    </source>
</evidence>
<dbReference type="EMBL" id="CP088156">
    <property type="protein sequence ID" value="UFZ08266.1"/>
    <property type="molecule type" value="Genomic_DNA"/>
</dbReference>
<keyword evidence="1" id="KW-0902">Two-component regulatory system</keyword>
<evidence type="ECO:0000259" key="3">
    <source>
        <dbReference type="PROSITE" id="PS50894"/>
    </source>
</evidence>
<proteinExistence type="predicted"/>
<evidence type="ECO:0000313" key="5">
    <source>
        <dbReference type="Proteomes" id="UP001431010"/>
    </source>
</evidence>
<dbReference type="Proteomes" id="UP001431010">
    <property type="component" value="Chromosome"/>
</dbReference>
<sequence>MTLAASVRTFVTKPTNAPLDELRSAFLVRVEKDAVALEKNRLALQQGLRTNATLEAIRQRAHSLTGAGGIYGFAGLSDAAATLEEAALAELADATATEQTDRALDNVLIETQRCRPAAETPDYFGRS</sequence>
<dbReference type="PROSITE" id="PS50894">
    <property type="entry name" value="HPT"/>
    <property type="match status" value="1"/>
</dbReference>
<dbReference type="Pfam" id="PF01627">
    <property type="entry name" value="Hpt"/>
    <property type="match status" value="1"/>
</dbReference>
<evidence type="ECO:0000256" key="2">
    <source>
        <dbReference type="PROSITE-ProRule" id="PRU00110"/>
    </source>
</evidence>
<keyword evidence="2" id="KW-0597">Phosphoprotein</keyword>
<protein>
    <submittedName>
        <fullName evidence="4">Hpt domain-containing protein</fullName>
    </submittedName>
</protein>
<feature type="modified residue" description="Phosphohistidine" evidence="2">
    <location>
        <position position="62"/>
    </location>
</feature>
<evidence type="ECO:0000313" key="4">
    <source>
        <dbReference type="EMBL" id="UFZ08266.1"/>
    </source>
</evidence>
<organism evidence="4 5">
    <name type="scientific">Bradyrhizobium ontarionense</name>
    <dbReference type="NCBI Taxonomy" id="2898149"/>
    <lineage>
        <taxon>Bacteria</taxon>
        <taxon>Pseudomonadati</taxon>
        <taxon>Pseudomonadota</taxon>
        <taxon>Alphaproteobacteria</taxon>
        <taxon>Hyphomicrobiales</taxon>
        <taxon>Nitrobacteraceae</taxon>
        <taxon>Bradyrhizobium</taxon>
    </lineage>
</organism>
<dbReference type="Gene3D" id="1.20.120.160">
    <property type="entry name" value="HPT domain"/>
    <property type="match status" value="1"/>
</dbReference>
<name>A0ABY3RLB6_9BRAD</name>
<dbReference type="InterPro" id="IPR008207">
    <property type="entry name" value="Sig_transdc_His_kin_Hpt_dom"/>
</dbReference>
<feature type="domain" description="HPt" evidence="3">
    <location>
        <begin position="15"/>
        <end position="121"/>
    </location>
</feature>
<keyword evidence="5" id="KW-1185">Reference proteome</keyword>
<gene>
    <name evidence="4" type="ORF">LQG66_07060</name>
</gene>
<dbReference type="SUPFAM" id="SSF47226">
    <property type="entry name" value="Histidine-containing phosphotransfer domain, HPT domain"/>
    <property type="match status" value="1"/>
</dbReference>